<name>A0A9X3N0U0_9ACTN</name>
<protein>
    <recommendedName>
        <fullName evidence="4">HD-GYP domain-containing protein</fullName>
    </recommendedName>
</protein>
<evidence type="ECO:0000256" key="1">
    <source>
        <dbReference type="SAM" id="Phobius"/>
    </source>
</evidence>
<evidence type="ECO:0008006" key="4">
    <source>
        <dbReference type="Google" id="ProtNLM"/>
    </source>
</evidence>
<keyword evidence="1" id="KW-0472">Membrane</keyword>
<organism evidence="2 3">
    <name type="scientific">Solirubrobacter ginsenosidimutans</name>
    <dbReference type="NCBI Taxonomy" id="490573"/>
    <lineage>
        <taxon>Bacteria</taxon>
        <taxon>Bacillati</taxon>
        <taxon>Actinomycetota</taxon>
        <taxon>Thermoleophilia</taxon>
        <taxon>Solirubrobacterales</taxon>
        <taxon>Solirubrobacteraceae</taxon>
        <taxon>Solirubrobacter</taxon>
    </lineage>
</organism>
<dbReference type="Proteomes" id="UP001149140">
    <property type="component" value="Unassembled WGS sequence"/>
</dbReference>
<dbReference type="Gene3D" id="1.10.3210.10">
    <property type="entry name" value="Hypothetical protein af1432"/>
    <property type="match status" value="1"/>
</dbReference>
<dbReference type="PANTHER" id="PTHR45228:SF4">
    <property type="entry name" value="LIPOPROTEIN"/>
    <property type="match status" value="1"/>
</dbReference>
<dbReference type="SUPFAM" id="SSF109604">
    <property type="entry name" value="HD-domain/PDEase-like"/>
    <property type="match status" value="1"/>
</dbReference>
<keyword evidence="1" id="KW-0812">Transmembrane</keyword>
<proteinExistence type="predicted"/>
<feature type="transmembrane region" description="Helical" evidence="1">
    <location>
        <begin position="175"/>
        <end position="196"/>
    </location>
</feature>
<reference evidence="2" key="1">
    <citation type="submission" date="2022-10" db="EMBL/GenBank/DDBJ databases">
        <title>The WGS of Solirubrobacter ginsenosidimutans DSM 21036.</title>
        <authorList>
            <person name="Jiang Z."/>
        </authorList>
    </citation>
    <scope>NUCLEOTIDE SEQUENCE</scope>
    <source>
        <strain evidence="2">DSM 21036</strain>
    </source>
</reference>
<feature type="transmembrane region" description="Helical" evidence="1">
    <location>
        <begin position="114"/>
        <end position="134"/>
    </location>
</feature>
<keyword evidence="3" id="KW-1185">Reference proteome</keyword>
<evidence type="ECO:0000313" key="2">
    <source>
        <dbReference type="EMBL" id="MDA0165236.1"/>
    </source>
</evidence>
<dbReference type="Pfam" id="PF13487">
    <property type="entry name" value="HD_5"/>
    <property type="match status" value="1"/>
</dbReference>
<dbReference type="EMBL" id="JAPDOD010000044">
    <property type="protein sequence ID" value="MDA0165236.1"/>
    <property type="molecule type" value="Genomic_DNA"/>
</dbReference>
<keyword evidence="1" id="KW-1133">Transmembrane helix</keyword>
<evidence type="ECO:0000313" key="3">
    <source>
        <dbReference type="Proteomes" id="UP001149140"/>
    </source>
</evidence>
<accession>A0A9X3N0U0</accession>
<feature type="transmembrane region" description="Helical" evidence="1">
    <location>
        <begin position="70"/>
        <end position="93"/>
    </location>
</feature>
<dbReference type="PANTHER" id="PTHR45228">
    <property type="entry name" value="CYCLIC DI-GMP PHOSPHODIESTERASE TM_0186-RELATED"/>
    <property type="match status" value="1"/>
</dbReference>
<feature type="transmembrane region" description="Helical" evidence="1">
    <location>
        <begin position="140"/>
        <end position="163"/>
    </location>
</feature>
<sequence>MSQSVSRTRLQLAIHGAAAAALVPALVWLAPESKWDRPGLLAVLLILAVIADFNEVPLKNGLHFDAGMPLALITLAILGPLPALLVDLVPIAVGGAIRREKIIREGNLANVAAYGWETIAATCLLAAAGVAGIGVDALPWLLLAGFVMYWVNGLVGPGIYVPLYVGAPVSVLPRLYIDSLPAGLLMITLAAITAILVGPLGIAALAIFALIAVVPQSALMYASLTRPVARLDPLTATRKYSQALAMHLGLDRHERRHLARVTQIAFERRADAGDPIAYARQTIRDPSRASWEAGHVAEWWNGGGGPAGLRGPVTPVTSRIVAVADTWSALTAKGGPQLSHAEALLELENAAGTRFDPRVVQAAHAVVAEERVSDAEPAPEPRLHTLRLPAQLRRAMAGG</sequence>
<comment type="caution">
    <text evidence="2">The sequence shown here is derived from an EMBL/GenBank/DDBJ whole genome shotgun (WGS) entry which is preliminary data.</text>
</comment>
<dbReference type="InterPro" id="IPR052020">
    <property type="entry name" value="Cyclic_di-GMP/3'3'-cGAMP_PDE"/>
</dbReference>
<dbReference type="RefSeq" id="WP_270044492.1">
    <property type="nucleotide sequence ID" value="NZ_JAPDOD010000044.1"/>
</dbReference>
<gene>
    <name evidence="2" type="ORF">OM076_33520</name>
</gene>
<dbReference type="AlphaFoldDB" id="A0A9X3N0U0"/>
<feature type="transmembrane region" description="Helical" evidence="1">
    <location>
        <begin position="12"/>
        <end position="30"/>
    </location>
</feature>